<dbReference type="Proteomes" id="UP001152798">
    <property type="component" value="Chromosome 4"/>
</dbReference>
<keyword evidence="2" id="KW-1185">Reference proteome</keyword>
<dbReference type="AlphaFoldDB" id="A0A9P0H945"/>
<organism evidence="1 2">
    <name type="scientific">Nezara viridula</name>
    <name type="common">Southern green stink bug</name>
    <name type="synonym">Cimex viridulus</name>
    <dbReference type="NCBI Taxonomy" id="85310"/>
    <lineage>
        <taxon>Eukaryota</taxon>
        <taxon>Metazoa</taxon>
        <taxon>Ecdysozoa</taxon>
        <taxon>Arthropoda</taxon>
        <taxon>Hexapoda</taxon>
        <taxon>Insecta</taxon>
        <taxon>Pterygota</taxon>
        <taxon>Neoptera</taxon>
        <taxon>Paraneoptera</taxon>
        <taxon>Hemiptera</taxon>
        <taxon>Heteroptera</taxon>
        <taxon>Panheteroptera</taxon>
        <taxon>Pentatomomorpha</taxon>
        <taxon>Pentatomoidea</taxon>
        <taxon>Pentatomidae</taxon>
        <taxon>Pentatominae</taxon>
        <taxon>Nezara</taxon>
    </lineage>
</organism>
<name>A0A9P0H945_NEZVI</name>
<evidence type="ECO:0000313" key="2">
    <source>
        <dbReference type="Proteomes" id="UP001152798"/>
    </source>
</evidence>
<protein>
    <submittedName>
        <fullName evidence="1">Uncharacterized protein</fullName>
    </submittedName>
</protein>
<gene>
    <name evidence="1" type="ORF">NEZAVI_LOCUS7481</name>
</gene>
<dbReference type="EMBL" id="OV725080">
    <property type="protein sequence ID" value="CAH1397696.1"/>
    <property type="molecule type" value="Genomic_DNA"/>
</dbReference>
<reference evidence="1" key="1">
    <citation type="submission" date="2022-01" db="EMBL/GenBank/DDBJ databases">
        <authorList>
            <person name="King R."/>
        </authorList>
    </citation>
    <scope>NUCLEOTIDE SEQUENCE</scope>
</reference>
<sequence>MESIGVRKSRRRLEDGSPCPHVQLVFRLSSLLGVASGLNIVFLYHFIVLTSYTLMCSQIIAIGCHILSRYDLVVHTLAQLKNTQHNINNKVETLLVVNHQLSRVLIIDYTVTKLISSRHYVLKLFGNALLHHLSYASPQCALSTLCTEVPKALRLRGPN</sequence>
<accession>A0A9P0H945</accession>
<evidence type="ECO:0000313" key="1">
    <source>
        <dbReference type="EMBL" id="CAH1397696.1"/>
    </source>
</evidence>
<proteinExistence type="predicted"/>